<reference evidence="2" key="1">
    <citation type="journal article" date="2014" name="Int. J. Syst. Evol. Microbiol.">
        <title>Complete genome sequence of Corynebacterium casei LMG S-19264T (=DSM 44701T), isolated from a smear-ripened cheese.</title>
        <authorList>
            <consortium name="US DOE Joint Genome Institute (JGI-PGF)"/>
            <person name="Walter F."/>
            <person name="Albersmeier A."/>
            <person name="Kalinowski J."/>
            <person name="Ruckert C."/>
        </authorList>
    </citation>
    <scope>NUCLEOTIDE SEQUENCE</scope>
    <source>
        <strain evidence="2">CGMCC 1.10998</strain>
    </source>
</reference>
<dbReference type="PROSITE" id="PS51746">
    <property type="entry name" value="PPM_2"/>
    <property type="match status" value="1"/>
</dbReference>
<feature type="domain" description="PPM-type phosphatase" evidence="1">
    <location>
        <begin position="9"/>
        <end position="253"/>
    </location>
</feature>
<dbReference type="PANTHER" id="PTHR13832:SF860">
    <property type="entry name" value="PROTEIN PHOSPHATASE PHPP"/>
    <property type="match status" value="1"/>
</dbReference>
<dbReference type="Proteomes" id="UP000637423">
    <property type="component" value="Unassembled WGS sequence"/>
</dbReference>
<dbReference type="RefSeq" id="WP_188567274.1">
    <property type="nucleotide sequence ID" value="NZ_BMED01000003.1"/>
</dbReference>
<proteinExistence type="predicted"/>
<dbReference type="GO" id="GO:0004722">
    <property type="term" value="F:protein serine/threonine phosphatase activity"/>
    <property type="evidence" value="ECO:0007669"/>
    <property type="project" value="InterPro"/>
</dbReference>
<dbReference type="InterPro" id="IPR015655">
    <property type="entry name" value="PP2C"/>
</dbReference>
<reference evidence="2" key="2">
    <citation type="submission" date="2020-09" db="EMBL/GenBank/DDBJ databases">
        <authorList>
            <person name="Sun Q."/>
            <person name="Zhou Y."/>
        </authorList>
    </citation>
    <scope>NUCLEOTIDE SEQUENCE</scope>
    <source>
        <strain evidence="2">CGMCC 1.10998</strain>
    </source>
</reference>
<dbReference type="SMART" id="SM00331">
    <property type="entry name" value="PP2C_SIG"/>
    <property type="match status" value="1"/>
</dbReference>
<evidence type="ECO:0000313" key="2">
    <source>
        <dbReference type="EMBL" id="GGC83733.1"/>
    </source>
</evidence>
<dbReference type="PANTHER" id="PTHR13832">
    <property type="entry name" value="PROTEIN PHOSPHATASE 2C"/>
    <property type="match status" value="1"/>
</dbReference>
<dbReference type="InterPro" id="IPR036457">
    <property type="entry name" value="PPM-type-like_dom_sf"/>
</dbReference>
<sequence length="268" mass="29539">MPFQHVLEFSGLSDIGQVRTHNEDAFEICPESSFVVLADGMGGYNAGEVASTITTDVIAKALKSKLGSQWSSLFPTSANTLRRWIHDAIQAANDSVIDAAQLNSEYAGMGTTVVVAHFHQDVLLVGHVGDSRAYRYRADYLTQITHDHSVLQAQIDAGLISEEHAQFSPIKNLITRAVGVQHEMEIDIMEHALEQGDIYLLCSDGLTDMLNHDEIHAIMTQFSVNLEECCRALIHGANARGGRDNISVILCRVKELRQRSLIDHIFAS</sequence>
<evidence type="ECO:0000313" key="3">
    <source>
        <dbReference type="Proteomes" id="UP000637423"/>
    </source>
</evidence>
<dbReference type="CDD" id="cd00143">
    <property type="entry name" value="PP2Cc"/>
    <property type="match status" value="1"/>
</dbReference>
<dbReference type="SUPFAM" id="SSF81606">
    <property type="entry name" value="PP2C-like"/>
    <property type="match status" value="1"/>
</dbReference>
<keyword evidence="3" id="KW-1185">Reference proteome</keyword>
<dbReference type="Gene3D" id="3.60.40.10">
    <property type="entry name" value="PPM-type phosphatase domain"/>
    <property type="match status" value="1"/>
</dbReference>
<accession>A0A916XLF8</accession>
<protein>
    <submittedName>
        <fullName evidence="2">Serine/threonine phosphatase</fullName>
    </submittedName>
</protein>
<dbReference type="EMBL" id="BMED01000003">
    <property type="protein sequence ID" value="GGC83733.1"/>
    <property type="molecule type" value="Genomic_DNA"/>
</dbReference>
<organism evidence="2 3">
    <name type="scientific">Undibacterium terreum</name>
    <dbReference type="NCBI Taxonomy" id="1224302"/>
    <lineage>
        <taxon>Bacteria</taxon>
        <taxon>Pseudomonadati</taxon>
        <taxon>Pseudomonadota</taxon>
        <taxon>Betaproteobacteria</taxon>
        <taxon>Burkholderiales</taxon>
        <taxon>Oxalobacteraceae</taxon>
        <taxon>Undibacterium</taxon>
    </lineage>
</organism>
<gene>
    <name evidence="2" type="primary">pppL</name>
    <name evidence="2" type="ORF">GCM10011396_33930</name>
</gene>
<dbReference type="InterPro" id="IPR001932">
    <property type="entry name" value="PPM-type_phosphatase-like_dom"/>
</dbReference>
<comment type="caution">
    <text evidence="2">The sequence shown here is derived from an EMBL/GenBank/DDBJ whole genome shotgun (WGS) entry which is preliminary data.</text>
</comment>
<dbReference type="Pfam" id="PF13672">
    <property type="entry name" value="PP2C_2"/>
    <property type="match status" value="1"/>
</dbReference>
<dbReference type="AlphaFoldDB" id="A0A916XLF8"/>
<dbReference type="NCBIfam" id="NF033484">
    <property type="entry name" value="Stp1_PP2C_phos"/>
    <property type="match status" value="1"/>
</dbReference>
<evidence type="ECO:0000259" key="1">
    <source>
        <dbReference type="PROSITE" id="PS51746"/>
    </source>
</evidence>
<name>A0A916XLF8_9BURK</name>
<dbReference type="SMART" id="SM00332">
    <property type="entry name" value="PP2Cc"/>
    <property type="match status" value="1"/>
</dbReference>